<evidence type="ECO:0000313" key="3">
    <source>
        <dbReference type="Proteomes" id="UP000077363"/>
    </source>
</evidence>
<gene>
    <name evidence="2" type="ORF">SU48_13650</name>
</gene>
<accession>A0A172TCB2</accession>
<name>A0A172TCB2_9DEIO</name>
<keyword evidence="3" id="KW-1185">Reference proteome</keyword>
<reference evidence="2 3" key="1">
    <citation type="submission" date="2015-01" db="EMBL/GenBank/DDBJ databases">
        <title>Deinococcus puniceus/DY1/ whole genome sequencing.</title>
        <authorList>
            <person name="Kim M.K."/>
            <person name="Srinivasan S."/>
            <person name="Lee J.-J."/>
        </authorList>
    </citation>
    <scope>NUCLEOTIDE SEQUENCE [LARGE SCALE GENOMIC DNA]</scope>
    <source>
        <strain evidence="2 3">DY1</strain>
    </source>
</reference>
<dbReference type="AlphaFoldDB" id="A0A172TCB2"/>
<dbReference type="EMBL" id="CP011387">
    <property type="protein sequence ID" value="ANE44631.1"/>
    <property type="molecule type" value="Genomic_DNA"/>
</dbReference>
<dbReference type="Proteomes" id="UP000077363">
    <property type="component" value="Chromosome"/>
</dbReference>
<sequence length="65" mass="7237">MGYWGWGLLLLPVLTDFVLGQLVAVGLPESWLAGLAALRWVWLLTCLGLILADLIWKRDRPYAAA</sequence>
<keyword evidence="1" id="KW-0472">Membrane</keyword>
<organism evidence="2 3">
    <name type="scientific">Deinococcus puniceus</name>
    <dbReference type="NCBI Taxonomy" id="1182568"/>
    <lineage>
        <taxon>Bacteria</taxon>
        <taxon>Thermotogati</taxon>
        <taxon>Deinococcota</taxon>
        <taxon>Deinococci</taxon>
        <taxon>Deinococcales</taxon>
        <taxon>Deinococcaceae</taxon>
        <taxon>Deinococcus</taxon>
    </lineage>
</organism>
<dbReference type="STRING" id="1182568.SU48_13650"/>
<feature type="transmembrane region" description="Helical" evidence="1">
    <location>
        <begin position="30"/>
        <end position="52"/>
    </location>
</feature>
<dbReference type="PATRIC" id="fig|1182568.3.peg.2815"/>
<protein>
    <submittedName>
        <fullName evidence="2">Uncharacterized protein</fullName>
    </submittedName>
</protein>
<keyword evidence="1" id="KW-1133">Transmembrane helix</keyword>
<evidence type="ECO:0000313" key="2">
    <source>
        <dbReference type="EMBL" id="ANE44631.1"/>
    </source>
</evidence>
<dbReference type="KEGG" id="dpu:SU48_13650"/>
<keyword evidence="1" id="KW-0812">Transmembrane</keyword>
<evidence type="ECO:0000256" key="1">
    <source>
        <dbReference type="SAM" id="Phobius"/>
    </source>
</evidence>
<proteinExistence type="predicted"/>